<evidence type="ECO:0000256" key="1">
    <source>
        <dbReference type="SAM" id="MobiDB-lite"/>
    </source>
</evidence>
<proteinExistence type="predicted"/>
<evidence type="ECO:0000313" key="3">
    <source>
        <dbReference type="Proteomes" id="UP001187471"/>
    </source>
</evidence>
<keyword evidence="3" id="KW-1185">Reference proteome</keyword>
<feature type="region of interest" description="Disordered" evidence="1">
    <location>
        <begin position="84"/>
        <end position="125"/>
    </location>
</feature>
<evidence type="ECO:0000313" key="2">
    <source>
        <dbReference type="EMBL" id="KAK2990589.1"/>
    </source>
</evidence>
<dbReference type="AlphaFoldDB" id="A0AA88RIW7"/>
<protein>
    <submittedName>
        <fullName evidence="2">Uncharacterized protein</fullName>
    </submittedName>
</protein>
<sequence>MDFQQTQIAKVVGVYPLVLVSNLEKTLLSKLQFFPVCGALRCSPIHLPEKLGQLYLYIVPAYDFFKSTLRSDEKIISALVQAKWTSQEDHTTSDGLSGEEDGEGIRSDCEAPDSSPLQLGEEDYS</sequence>
<organism evidence="2 3">
    <name type="scientific">Escallonia rubra</name>
    <dbReference type="NCBI Taxonomy" id="112253"/>
    <lineage>
        <taxon>Eukaryota</taxon>
        <taxon>Viridiplantae</taxon>
        <taxon>Streptophyta</taxon>
        <taxon>Embryophyta</taxon>
        <taxon>Tracheophyta</taxon>
        <taxon>Spermatophyta</taxon>
        <taxon>Magnoliopsida</taxon>
        <taxon>eudicotyledons</taxon>
        <taxon>Gunneridae</taxon>
        <taxon>Pentapetalae</taxon>
        <taxon>asterids</taxon>
        <taxon>campanulids</taxon>
        <taxon>Escalloniales</taxon>
        <taxon>Escalloniaceae</taxon>
        <taxon>Escallonia</taxon>
    </lineage>
</organism>
<comment type="caution">
    <text evidence="2">The sequence shown here is derived from an EMBL/GenBank/DDBJ whole genome shotgun (WGS) entry which is preliminary data.</text>
</comment>
<name>A0AA88RIW7_9ASTE</name>
<accession>A0AA88RIW7</accession>
<gene>
    <name evidence="2" type="ORF">RJ640_019869</name>
</gene>
<reference evidence="2" key="1">
    <citation type="submission" date="2022-12" db="EMBL/GenBank/DDBJ databases">
        <title>Draft genome assemblies for two species of Escallonia (Escalloniales).</title>
        <authorList>
            <person name="Chanderbali A."/>
            <person name="Dervinis C."/>
            <person name="Anghel I."/>
            <person name="Soltis D."/>
            <person name="Soltis P."/>
            <person name="Zapata F."/>
        </authorList>
    </citation>
    <scope>NUCLEOTIDE SEQUENCE</scope>
    <source>
        <strain evidence="2">UCBG92.1500</strain>
        <tissue evidence="2">Leaf</tissue>
    </source>
</reference>
<dbReference type="EMBL" id="JAVXUO010000638">
    <property type="protein sequence ID" value="KAK2990589.1"/>
    <property type="molecule type" value="Genomic_DNA"/>
</dbReference>
<dbReference type="Proteomes" id="UP001187471">
    <property type="component" value="Unassembled WGS sequence"/>
</dbReference>